<dbReference type="AlphaFoldDB" id="A0A5A7NQN8"/>
<reference evidence="1 2" key="1">
    <citation type="submission" date="2019-09" db="EMBL/GenBank/DDBJ databases">
        <title>Arthrobacter zafarii sp. nov., a moderately thermotolerant and halotolerant actinobacterium isolated from Cholistan desert soil of Pakistan.</title>
        <authorList>
            <person name="Amin A."/>
            <person name="Ahmed I."/>
            <person name="Khalid N."/>
            <person name="Schumann P."/>
            <person name="Busse H.J."/>
            <person name="Khan I.U."/>
            <person name="Li S."/>
            <person name="Li W.J."/>
        </authorList>
    </citation>
    <scope>NUCLEOTIDE SEQUENCE [LARGE SCALE GENOMIC DNA]</scope>
    <source>
        <strain evidence="1 2">NCCP-1664</strain>
    </source>
</reference>
<dbReference type="RefSeq" id="WP_225873764.1">
    <property type="nucleotide sequence ID" value="NZ_BKDJ01000008.1"/>
</dbReference>
<evidence type="ECO:0000313" key="1">
    <source>
        <dbReference type="EMBL" id="GER23254.1"/>
    </source>
</evidence>
<proteinExistence type="predicted"/>
<gene>
    <name evidence="1" type="ORF">NCCP1664_17500</name>
</gene>
<protein>
    <submittedName>
        <fullName evidence="1">Uncharacterized protein</fullName>
    </submittedName>
</protein>
<accession>A0A5A7NQN8</accession>
<dbReference type="Proteomes" id="UP000325307">
    <property type="component" value="Unassembled WGS sequence"/>
</dbReference>
<keyword evidence="2" id="KW-1185">Reference proteome</keyword>
<dbReference type="EMBL" id="BKDJ01000008">
    <property type="protein sequence ID" value="GER23254.1"/>
    <property type="molecule type" value="Genomic_DNA"/>
</dbReference>
<sequence>MTMNKERRLYEGEHVVAADPAGLRIAGKVEEVAPHLDAAWVREDGVGARRLIMTGDLLDPAPGTHD</sequence>
<organism evidence="1 2">
    <name type="scientific">Zafaria cholistanensis</name>
    <dbReference type="NCBI Taxonomy" id="1682741"/>
    <lineage>
        <taxon>Bacteria</taxon>
        <taxon>Bacillati</taxon>
        <taxon>Actinomycetota</taxon>
        <taxon>Actinomycetes</taxon>
        <taxon>Micrococcales</taxon>
        <taxon>Micrococcaceae</taxon>
        <taxon>Zafaria</taxon>
    </lineage>
</organism>
<evidence type="ECO:0000313" key="2">
    <source>
        <dbReference type="Proteomes" id="UP000325307"/>
    </source>
</evidence>
<comment type="caution">
    <text evidence="1">The sequence shown here is derived from an EMBL/GenBank/DDBJ whole genome shotgun (WGS) entry which is preliminary data.</text>
</comment>
<name>A0A5A7NQN8_9MICC</name>